<dbReference type="Proteomes" id="UP000254848">
    <property type="component" value="Unassembled WGS sequence"/>
</dbReference>
<dbReference type="SUPFAM" id="SSF46894">
    <property type="entry name" value="C-terminal effector domain of the bipartite response regulators"/>
    <property type="match status" value="1"/>
</dbReference>
<protein>
    <submittedName>
        <fullName evidence="5">DNA-binding winged helix-turn-helix (WHTH) protein</fullName>
    </submittedName>
</protein>
<dbReference type="Pfam" id="PF00486">
    <property type="entry name" value="Trans_reg_C"/>
    <property type="match status" value="1"/>
</dbReference>
<dbReference type="Gene3D" id="1.10.10.10">
    <property type="entry name" value="Winged helix-like DNA-binding domain superfamily/Winged helix DNA-binding domain"/>
    <property type="match status" value="1"/>
</dbReference>
<feature type="DNA-binding region" description="OmpR/PhoB-type" evidence="2">
    <location>
        <begin position="1"/>
        <end position="105"/>
    </location>
</feature>
<keyword evidence="3" id="KW-1133">Transmembrane helix</keyword>
<evidence type="ECO:0000256" key="1">
    <source>
        <dbReference type="ARBA" id="ARBA00023125"/>
    </source>
</evidence>
<dbReference type="EMBL" id="QRAP01000005">
    <property type="protein sequence ID" value="RDK90967.1"/>
    <property type="molecule type" value="Genomic_DNA"/>
</dbReference>
<accession>A0A370QRB9</accession>
<dbReference type="InterPro" id="IPR036388">
    <property type="entry name" value="WH-like_DNA-bd_sf"/>
</dbReference>
<evidence type="ECO:0000256" key="2">
    <source>
        <dbReference type="PROSITE-ProRule" id="PRU01091"/>
    </source>
</evidence>
<dbReference type="InterPro" id="IPR016032">
    <property type="entry name" value="Sig_transdc_resp-reg_C-effctor"/>
</dbReference>
<feature type="transmembrane region" description="Helical" evidence="3">
    <location>
        <begin position="154"/>
        <end position="173"/>
    </location>
</feature>
<evidence type="ECO:0000256" key="3">
    <source>
        <dbReference type="SAM" id="Phobius"/>
    </source>
</evidence>
<gene>
    <name evidence="5" type="ORF">C8D90_105253</name>
</gene>
<dbReference type="PROSITE" id="PS51755">
    <property type="entry name" value="OMPR_PHOB"/>
    <property type="match status" value="1"/>
</dbReference>
<dbReference type="RefSeq" id="WP_115458783.1">
    <property type="nucleotide sequence ID" value="NZ_QRAP01000005.1"/>
</dbReference>
<dbReference type="GO" id="GO:0003677">
    <property type="term" value="F:DNA binding"/>
    <property type="evidence" value="ECO:0007669"/>
    <property type="project" value="UniProtKB-UniRule"/>
</dbReference>
<dbReference type="InterPro" id="IPR001867">
    <property type="entry name" value="OmpR/PhoB-type_DNA-bd"/>
</dbReference>
<evidence type="ECO:0000313" key="6">
    <source>
        <dbReference type="Proteomes" id="UP000254848"/>
    </source>
</evidence>
<keyword evidence="3" id="KW-0472">Membrane</keyword>
<dbReference type="GO" id="GO:0006355">
    <property type="term" value="P:regulation of DNA-templated transcription"/>
    <property type="evidence" value="ECO:0007669"/>
    <property type="project" value="InterPro"/>
</dbReference>
<comment type="caution">
    <text evidence="5">The sequence shown here is derived from an EMBL/GenBank/DDBJ whole genome shotgun (WGS) entry which is preliminary data.</text>
</comment>
<keyword evidence="6" id="KW-1185">Reference proteome</keyword>
<evidence type="ECO:0000259" key="4">
    <source>
        <dbReference type="PROSITE" id="PS51755"/>
    </source>
</evidence>
<reference evidence="5 6" key="1">
    <citation type="submission" date="2018-07" db="EMBL/GenBank/DDBJ databases">
        <title>Genomic Encyclopedia of Type Strains, Phase IV (KMG-IV): sequencing the most valuable type-strain genomes for metagenomic binning, comparative biology and taxonomic classification.</title>
        <authorList>
            <person name="Goeker M."/>
        </authorList>
    </citation>
    <scope>NUCLEOTIDE SEQUENCE [LARGE SCALE GENOMIC DNA]</scope>
    <source>
        <strain evidence="5 6">DSM 103736</strain>
    </source>
</reference>
<dbReference type="OrthoDB" id="7003224at2"/>
<feature type="domain" description="OmpR/PhoB-type" evidence="4">
    <location>
        <begin position="1"/>
        <end position="105"/>
    </location>
</feature>
<sequence length="276" mass="31856">MKHRFFIDNRYLFLPEKNTVKDTITGKETTLNTPAARCLETLLLNRRLVTHDELYKSGWSDDEKEPAPNTLYQNILLIRKAFKEVSGTNQDYIITAPRKGFIFNKNSQVNVIKDQSNKSNTLADITMATPVASDTSEVKSSRVFSRFGFLKWRYFIPNLLFILSFLLLMLFIMNMTSKNKHAILSDNFTYYKELEGCKYYVNNNMTNNFIEKKTEISAIQALWGKVTENNISCSVYPIRYVTIFEHENTVRALACSQTGDSSAEQVCITIYKRGHL</sequence>
<proteinExistence type="predicted"/>
<keyword evidence="1 2" id="KW-0238">DNA-binding</keyword>
<dbReference type="GO" id="GO:0000160">
    <property type="term" value="P:phosphorelay signal transduction system"/>
    <property type="evidence" value="ECO:0007669"/>
    <property type="project" value="InterPro"/>
</dbReference>
<dbReference type="AlphaFoldDB" id="A0A370QRB9"/>
<organism evidence="5 6">
    <name type="scientific">Enterobacillus tribolii</name>
    <dbReference type="NCBI Taxonomy" id="1487935"/>
    <lineage>
        <taxon>Bacteria</taxon>
        <taxon>Pseudomonadati</taxon>
        <taxon>Pseudomonadota</taxon>
        <taxon>Gammaproteobacteria</taxon>
        <taxon>Enterobacterales</taxon>
        <taxon>Hafniaceae</taxon>
        <taxon>Enterobacillus</taxon>
    </lineage>
</organism>
<keyword evidence="3" id="KW-0812">Transmembrane</keyword>
<dbReference type="SMART" id="SM00862">
    <property type="entry name" value="Trans_reg_C"/>
    <property type="match status" value="1"/>
</dbReference>
<evidence type="ECO:0000313" key="5">
    <source>
        <dbReference type="EMBL" id="RDK90967.1"/>
    </source>
</evidence>
<name>A0A370QRB9_9GAMM</name>